<keyword evidence="3" id="KW-1185">Reference proteome</keyword>
<dbReference type="HOGENOM" id="CLU_2223481_0_0_1"/>
<evidence type="ECO:0000313" key="3">
    <source>
        <dbReference type="Proteomes" id="UP000027222"/>
    </source>
</evidence>
<dbReference type="AlphaFoldDB" id="A0A067SIA6"/>
<proteinExistence type="predicted"/>
<name>A0A067SIA6_GALM3</name>
<organism evidence="2 3">
    <name type="scientific">Galerina marginata (strain CBS 339.88)</name>
    <dbReference type="NCBI Taxonomy" id="685588"/>
    <lineage>
        <taxon>Eukaryota</taxon>
        <taxon>Fungi</taxon>
        <taxon>Dikarya</taxon>
        <taxon>Basidiomycota</taxon>
        <taxon>Agaricomycotina</taxon>
        <taxon>Agaricomycetes</taxon>
        <taxon>Agaricomycetidae</taxon>
        <taxon>Agaricales</taxon>
        <taxon>Agaricineae</taxon>
        <taxon>Strophariaceae</taxon>
        <taxon>Galerina</taxon>
    </lineage>
</organism>
<evidence type="ECO:0000256" key="1">
    <source>
        <dbReference type="SAM" id="Phobius"/>
    </source>
</evidence>
<reference evidence="3" key="1">
    <citation type="journal article" date="2014" name="Proc. Natl. Acad. Sci. U.S.A.">
        <title>Extensive sampling of basidiomycete genomes demonstrates inadequacy of the white-rot/brown-rot paradigm for wood decay fungi.</title>
        <authorList>
            <person name="Riley R."/>
            <person name="Salamov A.A."/>
            <person name="Brown D.W."/>
            <person name="Nagy L.G."/>
            <person name="Floudas D."/>
            <person name="Held B.W."/>
            <person name="Levasseur A."/>
            <person name="Lombard V."/>
            <person name="Morin E."/>
            <person name="Otillar R."/>
            <person name="Lindquist E.A."/>
            <person name="Sun H."/>
            <person name="LaButti K.M."/>
            <person name="Schmutz J."/>
            <person name="Jabbour D."/>
            <person name="Luo H."/>
            <person name="Baker S.E."/>
            <person name="Pisabarro A.G."/>
            <person name="Walton J.D."/>
            <person name="Blanchette R.A."/>
            <person name="Henrissat B."/>
            <person name="Martin F."/>
            <person name="Cullen D."/>
            <person name="Hibbett D.S."/>
            <person name="Grigoriev I.V."/>
        </authorList>
    </citation>
    <scope>NUCLEOTIDE SEQUENCE [LARGE SCALE GENOMIC DNA]</scope>
    <source>
        <strain evidence="3">CBS 339.88</strain>
    </source>
</reference>
<sequence>MKPLTRTCQSSLDPTFPNIFKSQRVANLYFIHFDFPSSDCIFSGLLVTSSPTHPPTNLTFHSTHVTVPSPLRHVFGFLFCYGILITFSAILFGTPSYITQSIFTHQ</sequence>
<feature type="transmembrane region" description="Helical" evidence="1">
    <location>
        <begin position="74"/>
        <end position="98"/>
    </location>
</feature>
<keyword evidence="1" id="KW-1133">Transmembrane helix</keyword>
<accession>A0A067SIA6</accession>
<dbReference type="Proteomes" id="UP000027222">
    <property type="component" value="Unassembled WGS sequence"/>
</dbReference>
<protein>
    <submittedName>
        <fullName evidence="2">Uncharacterized protein</fullName>
    </submittedName>
</protein>
<gene>
    <name evidence="2" type="ORF">GALMADRAFT_907751</name>
</gene>
<evidence type="ECO:0000313" key="2">
    <source>
        <dbReference type="EMBL" id="KDR69757.1"/>
    </source>
</evidence>
<keyword evidence="1" id="KW-0472">Membrane</keyword>
<dbReference type="EMBL" id="KL142400">
    <property type="protein sequence ID" value="KDR69757.1"/>
    <property type="molecule type" value="Genomic_DNA"/>
</dbReference>
<keyword evidence="1" id="KW-0812">Transmembrane</keyword>